<organism evidence="2 3">
    <name type="scientific">Sandarakinorhabdus cyanobacteriorum</name>
    <dbReference type="NCBI Taxonomy" id="1981098"/>
    <lineage>
        <taxon>Bacteria</taxon>
        <taxon>Pseudomonadati</taxon>
        <taxon>Pseudomonadota</taxon>
        <taxon>Alphaproteobacteria</taxon>
        <taxon>Sphingomonadales</taxon>
        <taxon>Sphingosinicellaceae</taxon>
        <taxon>Sandarakinorhabdus</taxon>
    </lineage>
</organism>
<dbReference type="AlphaFoldDB" id="A0A255YPT8"/>
<feature type="transmembrane region" description="Helical" evidence="1">
    <location>
        <begin position="6"/>
        <end position="25"/>
    </location>
</feature>
<evidence type="ECO:0000256" key="1">
    <source>
        <dbReference type="SAM" id="Phobius"/>
    </source>
</evidence>
<reference evidence="2 3" key="1">
    <citation type="submission" date="2017-07" db="EMBL/GenBank/DDBJ databases">
        <title>Sandarakinorhabdus cyanobacteriorum sp. nov., a novel bacterium isolated from cyanobacterial aggregates in a eutrophic lake.</title>
        <authorList>
            <person name="Cai H."/>
        </authorList>
    </citation>
    <scope>NUCLEOTIDE SEQUENCE [LARGE SCALE GENOMIC DNA]</scope>
    <source>
        <strain evidence="2 3">TH057</strain>
    </source>
</reference>
<keyword evidence="1" id="KW-0472">Membrane</keyword>
<dbReference type="RefSeq" id="WP_094473020.1">
    <property type="nucleotide sequence ID" value="NZ_NOXT01000089.1"/>
</dbReference>
<dbReference type="EMBL" id="NOXT01000089">
    <property type="protein sequence ID" value="OYQ31211.1"/>
    <property type="molecule type" value="Genomic_DNA"/>
</dbReference>
<sequence>MDRIGLLGFSVLGVAVLVLLTRLLGFARAPRLANRQAAADLAQAAIPGLIVAETALSVDASAALVAATDGRVALVRPFGDRFVVRLLDHPLVSRAGTVLRIRPDEPMFPETALDLGPAAGTWAARL</sequence>
<proteinExistence type="predicted"/>
<evidence type="ECO:0000313" key="3">
    <source>
        <dbReference type="Proteomes" id="UP000216991"/>
    </source>
</evidence>
<dbReference type="OrthoDB" id="7391222at2"/>
<keyword evidence="3" id="KW-1185">Reference proteome</keyword>
<gene>
    <name evidence="2" type="ORF">CHU93_04835</name>
</gene>
<accession>A0A255YPT8</accession>
<dbReference type="Proteomes" id="UP000216991">
    <property type="component" value="Unassembled WGS sequence"/>
</dbReference>
<comment type="caution">
    <text evidence="2">The sequence shown here is derived from an EMBL/GenBank/DDBJ whole genome shotgun (WGS) entry which is preliminary data.</text>
</comment>
<keyword evidence="1" id="KW-1133">Transmembrane helix</keyword>
<protein>
    <submittedName>
        <fullName evidence="2">Uncharacterized protein</fullName>
    </submittedName>
</protein>
<keyword evidence="1" id="KW-0812">Transmembrane</keyword>
<evidence type="ECO:0000313" key="2">
    <source>
        <dbReference type="EMBL" id="OYQ31211.1"/>
    </source>
</evidence>
<name>A0A255YPT8_9SPHN</name>